<dbReference type="PANTHER" id="PTHR33705">
    <property type="entry name" value="PHOSPHOCARRIER PROTEIN HPR"/>
    <property type="match status" value="1"/>
</dbReference>
<dbReference type="AlphaFoldDB" id="A0A511A9F1"/>
<dbReference type="OrthoDB" id="350754at2"/>
<dbReference type="SUPFAM" id="SSF55594">
    <property type="entry name" value="HPr-like"/>
    <property type="match status" value="1"/>
</dbReference>
<evidence type="ECO:0000256" key="2">
    <source>
        <dbReference type="ARBA" id="ARBA00022490"/>
    </source>
</evidence>
<dbReference type="GO" id="GO:0005737">
    <property type="term" value="C:cytoplasm"/>
    <property type="evidence" value="ECO:0007669"/>
    <property type="project" value="UniProtKB-SubCell"/>
</dbReference>
<name>A0A511A9F1_9MICO</name>
<accession>A0A511A9F1</accession>
<evidence type="ECO:0000313" key="5">
    <source>
        <dbReference type="EMBL" id="GEK84830.1"/>
    </source>
</evidence>
<dbReference type="NCBIfam" id="TIGR01003">
    <property type="entry name" value="PTS_HPr_family"/>
    <property type="match status" value="1"/>
</dbReference>
<proteinExistence type="predicted"/>
<dbReference type="EMBL" id="BJUW01000001">
    <property type="protein sequence ID" value="GEK84830.1"/>
    <property type="molecule type" value="Genomic_DNA"/>
</dbReference>
<sequence length="87" mass="9007">MPIRHVVVSARDGMHARPVAELARLALDHAQPITLTTATGVTVDAGSVLAVMDLALSAGDEVRLETPASASADQVLDELVAVLDPRA</sequence>
<protein>
    <submittedName>
        <fullName evidence="5">Phosphotransferase</fullName>
    </submittedName>
</protein>
<keyword evidence="2" id="KW-0963">Cytoplasm</keyword>
<dbReference type="InterPro" id="IPR050399">
    <property type="entry name" value="HPr"/>
</dbReference>
<dbReference type="PANTHER" id="PTHR33705:SF2">
    <property type="entry name" value="PHOSPHOCARRIER PROTEIN NPR"/>
    <property type="match status" value="1"/>
</dbReference>
<evidence type="ECO:0000256" key="1">
    <source>
        <dbReference type="ARBA" id="ARBA00004496"/>
    </source>
</evidence>
<keyword evidence="5" id="KW-0808">Transferase</keyword>
<dbReference type="GO" id="GO:0009401">
    <property type="term" value="P:phosphoenolpyruvate-dependent sugar phosphotransferase system"/>
    <property type="evidence" value="ECO:0007669"/>
    <property type="project" value="UniProtKB-KW"/>
</dbReference>
<feature type="domain" description="HPr" evidence="4">
    <location>
        <begin position="1"/>
        <end position="87"/>
    </location>
</feature>
<dbReference type="Gene3D" id="3.30.1340.10">
    <property type="entry name" value="HPr-like"/>
    <property type="match status" value="1"/>
</dbReference>
<dbReference type="Proteomes" id="UP000321225">
    <property type="component" value="Unassembled WGS sequence"/>
</dbReference>
<dbReference type="InterPro" id="IPR000032">
    <property type="entry name" value="HPr-like"/>
</dbReference>
<evidence type="ECO:0000313" key="6">
    <source>
        <dbReference type="Proteomes" id="UP000321225"/>
    </source>
</evidence>
<comment type="caution">
    <text evidence="5">The sequence shown here is derived from an EMBL/GenBank/DDBJ whole genome shotgun (WGS) entry which is preliminary data.</text>
</comment>
<dbReference type="InterPro" id="IPR035895">
    <property type="entry name" value="HPr-like_sf"/>
</dbReference>
<comment type="subcellular location">
    <subcellularLocation>
        <location evidence="1">Cytoplasm</location>
    </subcellularLocation>
</comment>
<keyword evidence="6" id="KW-1185">Reference proteome</keyword>
<organism evidence="5 6">
    <name type="scientific">Microbacterium aerolatum</name>
    <dbReference type="NCBI Taxonomy" id="153731"/>
    <lineage>
        <taxon>Bacteria</taxon>
        <taxon>Bacillati</taxon>
        <taxon>Actinomycetota</taxon>
        <taxon>Actinomycetes</taxon>
        <taxon>Micrococcales</taxon>
        <taxon>Microbacteriaceae</taxon>
        <taxon>Microbacterium</taxon>
    </lineage>
</organism>
<evidence type="ECO:0000256" key="3">
    <source>
        <dbReference type="ARBA" id="ARBA00022683"/>
    </source>
</evidence>
<gene>
    <name evidence="5" type="ORF">MAE01_00060</name>
</gene>
<dbReference type="PROSITE" id="PS51350">
    <property type="entry name" value="PTS_HPR_DOM"/>
    <property type="match status" value="1"/>
</dbReference>
<reference evidence="5 6" key="1">
    <citation type="submission" date="2019-07" db="EMBL/GenBank/DDBJ databases">
        <title>Whole genome shotgun sequence of Microbacterium aerolatum NBRC 103071.</title>
        <authorList>
            <person name="Hosoyama A."/>
            <person name="Uohara A."/>
            <person name="Ohji S."/>
            <person name="Ichikawa N."/>
        </authorList>
    </citation>
    <scope>NUCLEOTIDE SEQUENCE [LARGE SCALE GENOMIC DNA]</scope>
    <source>
        <strain evidence="5 6">NBRC 103071</strain>
    </source>
</reference>
<evidence type="ECO:0000259" key="4">
    <source>
        <dbReference type="PROSITE" id="PS51350"/>
    </source>
</evidence>
<keyword evidence="3" id="KW-0598">Phosphotransferase system</keyword>
<dbReference type="RefSeq" id="WP_147037514.1">
    <property type="nucleotide sequence ID" value="NZ_BJUW01000001.1"/>
</dbReference>
<dbReference type="Pfam" id="PF00381">
    <property type="entry name" value="PTS-HPr"/>
    <property type="match status" value="1"/>
</dbReference>
<dbReference type="PRINTS" id="PR00107">
    <property type="entry name" value="PHOSPHOCPHPR"/>
</dbReference>
<dbReference type="GO" id="GO:0016740">
    <property type="term" value="F:transferase activity"/>
    <property type="evidence" value="ECO:0007669"/>
    <property type="project" value="UniProtKB-KW"/>
</dbReference>